<protein>
    <recommendedName>
        <fullName evidence="4">FAD-binding domain-containing protein</fullName>
    </recommendedName>
</protein>
<keyword evidence="3" id="KW-0560">Oxidoreductase</keyword>
<dbReference type="InterPro" id="IPR050641">
    <property type="entry name" value="RIFMO-like"/>
</dbReference>
<dbReference type="Gene3D" id="3.40.30.120">
    <property type="match status" value="1"/>
</dbReference>
<dbReference type="EMBL" id="JAHBCI010000008">
    <property type="protein sequence ID" value="KAG9498217.1"/>
    <property type="molecule type" value="Genomic_DNA"/>
</dbReference>
<proteinExistence type="predicted"/>
<dbReference type="PANTHER" id="PTHR43004">
    <property type="entry name" value="TRK SYSTEM POTASSIUM UPTAKE PROTEIN"/>
    <property type="match status" value="1"/>
</dbReference>
<sequence length="598" mass="66351">MSAIVDTDILIVGAGPSGTALASFLGQNGMRGLVISKDPHTAYTPRAHGFNPFALECLRDINLEDEVLRLAIREPFILSPRFAQSFVGEEYGRLASWEENPKSLGRRKETTPCEYVDLSQRHLEPLLLRFASHNGFNIRFSAEILNVEIISSQTAKPAYVCTVYDHIIKQEFKVRTKYLLGADGARSQIARQFGFKFLTQSPGPKACNVLFRADLARHLTKSRLGGIHWIIQPDRTLFPGVVAHLRAVRPWNEWVLVAFGPQGGDPFEGMTAQSPELVYLIRQLVGDGSLDVEILTLDAWTVRELVAETYSKDDQSLFLLGDAAHRHPPTFGLGSNTCIQDAYNLAWKVAYVSKGWAGPGLLASYSQERQPVGADLVRESNKHIRKNAELFRVFGMMAPSADGTKQVDQLSHATQEGSARRADLYAALEDKKQEFESLGLAHNHFYVSKAVYLDDETGPRPVLEGDPVVEVQISTYPGSRLPHAWIDKPNRLNMISTLDLAGKGSFCLLVGVDGSAWRKAVEAITTATGIPINVFGIGPGQEYIDVYRHWYEKKGVSDSGCVLVRPDRFVAWRSVGKSVDCEQKLEEVLRSILCREGL</sequence>
<dbReference type="Pfam" id="PF01494">
    <property type="entry name" value="FAD_binding_3"/>
    <property type="match status" value="1"/>
</dbReference>
<evidence type="ECO:0000313" key="5">
    <source>
        <dbReference type="EMBL" id="KAG9498217.1"/>
    </source>
</evidence>
<dbReference type="InterPro" id="IPR002938">
    <property type="entry name" value="FAD-bd"/>
</dbReference>
<feature type="domain" description="FAD-binding" evidence="4">
    <location>
        <begin position="6"/>
        <end position="380"/>
    </location>
</feature>
<dbReference type="PRINTS" id="PR00420">
    <property type="entry name" value="RNGMNOXGNASE"/>
</dbReference>
<accession>A0A9P8ILU2</accession>
<dbReference type="SUPFAM" id="SSF51905">
    <property type="entry name" value="FAD/NAD(P)-binding domain"/>
    <property type="match status" value="1"/>
</dbReference>
<dbReference type="RefSeq" id="XP_044677217.1">
    <property type="nucleotide sequence ID" value="XM_044828663.1"/>
</dbReference>
<keyword evidence="6" id="KW-1185">Reference proteome</keyword>
<dbReference type="InterPro" id="IPR036188">
    <property type="entry name" value="FAD/NAD-bd_sf"/>
</dbReference>
<dbReference type="KEGG" id="fmu:J7337_011112"/>
<name>A0A9P8ILU2_9HYPO</name>
<keyword evidence="1" id="KW-0285">Flavoprotein</keyword>
<dbReference type="Pfam" id="PF21274">
    <property type="entry name" value="Rng_hyd_C"/>
    <property type="match status" value="1"/>
</dbReference>
<reference evidence="5" key="1">
    <citation type="journal article" date="2021" name="Mol. Plant Microbe Interact.">
        <title>Telomere to telomere genome assembly of Fusarium musae F31, causal agent of crown rot disease of banana.</title>
        <authorList>
            <person name="Degradi L."/>
            <person name="Tava V."/>
            <person name="Kunova A."/>
            <person name="Cortesi P."/>
            <person name="Saracchi M."/>
            <person name="Pasquali M."/>
        </authorList>
    </citation>
    <scope>NUCLEOTIDE SEQUENCE</scope>
    <source>
        <strain evidence="5">F31</strain>
    </source>
</reference>
<dbReference type="AlphaFoldDB" id="A0A9P8ILU2"/>
<dbReference type="GO" id="GO:0016709">
    <property type="term" value="F:oxidoreductase activity, acting on paired donors, with incorporation or reduction of molecular oxygen, NAD(P)H as one donor, and incorporation of one atom of oxygen"/>
    <property type="evidence" value="ECO:0007669"/>
    <property type="project" value="UniProtKB-ARBA"/>
</dbReference>
<evidence type="ECO:0000313" key="6">
    <source>
        <dbReference type="Proteomes" id="UP000827133"/>
    </source>
</evidence>
<evidence type="ECO:0000259" key="4">
    <source>
        <dbReference type="Pfam" id="PF01494"/>
    </source>
</evidence>
<evidence type="ECO:0000256" key="2">
    <source>
        <dbReference type="ARBA" id="ARBA00022827"/>
    </source>
</evidence>
<dbReference type="Gene3D" id="3.50.50.60">
    <property type="entry name" value="FAD/NAD(P)-binding domain"/>
    <property type="match status" value="1"/>
</dbReference>
<dbReference type="GO" id="GO:0071949">
    <property type="term" value="F:FAD binding"/>
    <property type="evidence" value="ECO:0007669"/>
    <property type="project" value="InterPro"/>
</dbReference>
<evidence type="ECO:0000256" key="3">
    <source>
        <dbReference type="ARBA" id="ARBA00023002"/>
    </source>
</evidence>
<keyword evidence="2" id="KW-0274">FAD</keyword>
<gene>
    <name evidence="5" type="ORF">J7337_011112</name>
</gene>
<comment type="caution">
    <text evidence="5">The sequence shown here is derived from an EMBL/GenBank/DDBJ whole genome shotgun (WGS) entry which is preliminary data.</text>
</comment>
<evidence type="ECO:0000256" key="1">
    <source>
        <dbReference type="ARBA" id="ARBA00022630"/>
    </source>
</evidence>
<organism evidence="5 6">
    <name type="scientific">Fusarium musae</name>
    <dbReference type="NCBI Taxonomy" id="1042133"/>
    <lineage>
        <taxon>Eukaryota</taxon>
        <taxon>Fungi</taxon>
        <taxon>Dikarya</taxon>
        <taxon>Ascomycota</taxon>
        <taxon>Pezizomycotina</taxon>
        <taxon>Sordariomycetes</taxon>
        <taxon>Hypocreomycetidae</taxon>
        <taxon>Hypocreales</taxon>
        <taxon>Nectriaceae</taxon>
        <taxon>Fusarium</taxon>
    </lineage>
</organism>
<dbReference type="Gene3D" id="3.30.9.10">
    <property type="entry name" value="D-Amino Acid Oxidase, subunit A, domain 2"/>
    <property type="match status" value="1"/>
</dbReference>
<dbReference type="PANTHER" id="PTHR43004:SF8">
    <property type="entry name" value="FAD-BINDING DOMAIN-CONTAINING PROTEIN-RELATED"/>
    <property type="match status" value="1"/>
</dbReference>
<dbReference type="GeneID" id="68318968"/>
<dbReference type="Proteomes" id="UP000827133">
    <property type="component" value="Unassembled WGS sequence"/>
</dbReference>